<dbReference type="AlphaFoldDB" id="A0A385SF93"/>
<evidence type="ECO:0000313" key="3">
    <source>
        <dbReference type="Proteomes" id="UP000266183"/>
    </source>
</evidence>
<dbReference type="InterPro" id="IPR024311">
    <property type="entry name" value="Lipocalin-like"/>
</dbReference>
<proteinExistence type="predicted"/>
<evidence type="ECO:0000259" key="1">
    <source>
        <dbReference type="Pfam" id="PF13924"/>
    </source>
</evidence>
<accession>A0A385SF93</accession>
<dbReference type="Proteomes" id="UP000266183">
    <property type="component" value="Chromosome"/>
</dbReference>
<protein>
    <submittedName>
        <fullName evidence="2">Lipocalin-like domain-containing protein</fullName>
    </submittedName>
</protein>
<gene>
    <name evidence="2" type="ORF">D4L85_02825</name>
</gene>
<keyword evidence="3" id="KW-1185">Reference proteome</keyword>
<sequence length="148" mass="16599">MPMKASVKDKVVGTWKLVSWTYVNEKNELIDYFGKDATGILMYDTAGNMNAQLMKAGRVPFASDSINSGTAEESKHAFHSYLAYFGKYYERAPGEIIHFVEGSLFPNWMGMEQLRYAVLTGNVLQVSTPPVPTQTGETVFTVTWERVV</sequence>
<evidence type="ECO:0000313" key="2">
    <source>
        <dbReference type="EMBL" id="AYB29582.1"/>
    </source>
</evidence>
<dbReference type="KEGG" id="chk:D4L85_02825"/>
<dbReference type="Pfam" id="PF13924">
    <property type="entry name" value="Lipocalin_5"/>
    <property type="match status" value="1"/>
</dbReference>
<dbReference type="EMBL" id="CP032382">
    <property type="protein sequence ID" value="AYB29582.1"/>
    <property type="molecule type" value="Genomic_DNA"/>
</dbReference>
<name>A0A385SF93_9BACT</name>
<feature type="domain" description="Lipocalin-like" evidence="1">
    <location>
        <begin position="12"/>
        <end position="147"/>
    </location>
</feature>
<reference evidence="3" key="1">
    <citation type="submission" date="2018-09" db="EMBL/GenBank/DDBJ databases">
        <title>Chryseolinea sp. KIS68-18 isolated from soil.</title>
        <authorList>
            <person name="Weon H.-Y."/>
            <person name="Kwon S.-W."/>
            <person name="Lee S.A."/>
        </authorList>
    </citation>
    <scope>NUCLEOTIDE SEQUENCE [LARGE SCALE GENOMIC DNA]</scope>
    <source>
        <strain evidence="3">KIS68-18</strain>
    </source>
</reference>
<organism evidence="2 3">
    <name type="scientific">Chryseolinea soli</name>
    <dbReference type="NCBI Taxonomy" id="2321403"/>
    <lineage>
        <taxon>Bacteria</taxon>
        <taxon>Pseudomonadati</taxon>
        <taxon>Bacteroidota</taxon>
        <taxon>Cytophagia</taxon>
        <taxon>Cytophagales</taxon>
        <taxon>Fulvivirgaceae</taxon>
        <taxon>Chryseolinea</taxon>
    </lineage>
</organism>